<sequence>MSIRFCVLLLLLPVLFGGCASFRAKNRQDACEKMIKDYNRMIRWQEAEKAGIAFVDAKQRPSFDKGAEALRRRGVTVADYRILAKECLVEKKKAESTVEFDYFVMPNNRLKTVTDHQSWIFIEENPAEPELKEGWRLVSPLPEFK</sequence>
<dbReference type="EMBL" id="CP001089">
    <property type="protein sequence ID" value="ACD94068.1"/>
    <property type="molecule type" value="Genomic_DNA"/>
</dbReference>
<evidence type="ECO:0000313" key="3">
    <source>
        <dbReference type="Proteomes" id="UP000002420"/>
    </source>
</evidence>
<keyword evidence="2" id="KW-0449">Lipoprotein</keyword>
<evidence type="ECO:0000313" key="2">
    <source>
        <dbReference type="EMBL" id="ACD94068.1"/>
    </source>
</evidence>
<accession>B3E1H6</accession>
<protein>
    <submittedName>
        <fullName evidence="2">Lipoprotein, putative</fullName>
    </submittedName>
</protein>
<dbReference type="STRING" id="398767.Glov_0340"/>
<feature type="signal peptide" evidence="1">
    <location>
        <begin position="1"/>
        <end position="24"/>
    </location>
</feature>
<dbReference type="PROSITE" id="PS51257">
    <property type="entry name" value="PROKAR_LIPOPROTEIN"/>
    <property type="match status" value="1"/>
</dbReference>
<keyword evidence="1" id="KW-0732">Signal</keyword>
<dbReference type="AlphaFoldDB" id="B3E1H6"/>
<gene>
    <name evidence="2" type="ordered locus">Glov_0340</name>
</gene>
<name>B3E1H6_TRIL1</name>
<reference evidence="2 3" key="1">
    <citation type="submission" date="2008-05" db="EMBL/GenBank/DDBJ databases">
        <title>Complete sequence of chromosome of Geobacter lovleyi SZ.</title>
        <authorList>
            <consortium name="US DOE Joint Genome Institute"/>
            <person name="Lucas S."/>
            <person name="Copeland A."/>
            <person name="Lapidus A."/>
            <person name="Glavina del Rio T."/>
            <person name="Dalin E."/>
            <person name="Tice H."/>
            <person name="Bruce D."/>
            <person name="Goodwin L."/>
            <person name="Pitluck S."/>
            <person name="Chertkov O."/>
            <person name="Meincke L."/>
            <person name="Brettin T."/>
            <person name="Detter J.C."/>
            <person name="Han C."/>
            <person name="Tapia R."/>
            <person name="Kuske C.R."/>
            <person name="Schmutz J."/>
            <person name="Larimer F."/>
            <person name="Land M."/>
            <person name="Hauser L."/>
            <person name="Kyrpides N."/>
            <person name="Mikhailova N."/>
            <person name="Sung Y."/>
            <person name="Fletcher K.E."/>
            <person name="Ritalahti K.M."/>
            <person name="Loeffler F.E."/>
            <person name="Richardson P."/>
        </authorList>
    </citation>
    <scope>NUCLEOTIDE SEQUENCE [LARGE SCALE GENOMIC DNA]</scope>
    <source>
        <strain evidence="3">ATCC BAA-1151 / DSM 17278 / SZ</strain>
    </source>
</reference>
<dbReference type="RefSeq" id="WP_012468425.1">
    <property type="nucleotide sequence ID" value="NC_010814.1"/>
</dbReference>
<evidence type="ECO:0000256" key="1">
    <source>
        <dbReference type="SAM" id="SignalP"/>
    </source>
</evidence>
<organism evidence="2 3">
    <name type="scientific">Trichlorobacter lovleyi (strain ATCC BAA-1151 / DSM 17278 / SZ)</name>
    <name type="common">Geobacter lovleyi</name>
    <dbReference type="NCBI Taxonomy" id="398767"/>
    <lineage>
        <taxon>Bacteria</taxon>
        <taxon>Pseudomonadati</taxon>
        <taxon>Thermodesulfobacteriota</taxon>
        <taxon>Desulfuromonadia</taxon>
        <taxon>Geobacterales</taxon>
        <taxon>Geobacteraceae</taxon>
        <taxon>Trichlorobacter</taxon>
    </lineage>
</organism>
<feature type="chain" id="PRO_5002787458" evidence="1">
    <location>
        <begin position="25"/>
        <end position="145"/>
    </location>
</feature>
<dbReference type="OrthoDB" id="5402051at2"/>
<dbReference type="HOGENOM" id="CLU_1862327_0_0_7"/>
<proteinExistence type="predicted"/>
<dbReference type="Proteomes" id="UP000002420">
    <property type="component" value="Chromosome"/>
</dbReference>
<keyword evidence="3" id="KW-1185">Reference proteome</keyword>
<dbReference type="KEGG" id="glo:Glov_0340"/>